<proteinExistence type="predicted"/>
<protein>
    <submittedName>
        <fullName evidence="1">Uncharacterized protein</fullName>
    </submittedName>
</protein>
<dbReference type="EMBL" id="GBXM01103833">
    <property type="protein sequence ID" value="JAH04744.1"/>
    <property type="molecule type" value="Transcribed_RNA"/>
</dbReference>
<sequence length="33" mass="3771">MFVLVYMHVYCFVSICQNKSSCYSCTTVPVTCL</sequence>
<evidence type="ECO:0000313" key="1">
    <source>
        <dbReference type="EMBL" id="JAH04744.1"/>
    </source>
</evidence>
<reference evidence="1" key="1">
    <citation type="submission" date="2014-11" db="EMBL/GenBank/DDBJ databases">
        <authorList>
            <person name="Amaro Gonzalez C."/>
        </authorList>
    </citation>
    <scope>NUCLEOTIDE SEQUENCE</scope>
</reference>
<dbReference type="AlphaFoldDB" id="A0A0E9PJS3"/>
<reference evidence="1" key="2">
    <citation type="journal article" date="2015" name="Fish Shellfish Immunol.">
        <title>Early steps in the European eel (Anguilla anguilla)-Vibrio vulnificus interaction in the gills: Role of the RtxA13 toxin.</title>
        <authorList>
            <person name="Callol A."/>
            <person name="Pajuelo D."/>
            <person name="Ebbesson L."/>
            <person name="Teles M."/>
            <person name="MacKenzie S."/>
            <person name="Amaro C."/>
        </authorList>
    </citation>
    <scope>NUCLEOTIDE SEQUENCE</scope>
</reference>
<accession>A0A0E9PJS3</accession>
<name>A0A0E9PJS3_ANGAN</name>
<organism evidence="1">
    <name type="scientific">Anguilla anguilla</name>
    <name type="common">European freshwater eel</name>
    <name type="synonym">Muraena anguilla</name>
    <dbReference type="NCBI Taxonomy" id="7936"/>
    <lineage>
        <taxon>Eukaryota</taxon>
        <taxon>Metazoa</taxon>
        <taxon>Chordata</taxon>
        <taxon>Craniata</taxon>
        <taxon>Vertebrata</taxon>
        <taxon>Euteleostomi</taxon>
        <taxon>Actinopterygii</taxon>
        <taxon>Neopterygii</taxon>
        <taxon>Teleostei</taxon>
        <taxon>Anguilliformes</taxon>
        <taxon>Anguillidae</taxon>
        <taxon>Anguilla</taxon>
    </lineage>
</organism>